<sequence length="610" mass="62888">MKTPLRTAMRVLLASGMLMAALNADAQLKVGDRPYSINKASVLELESDRQGLLLPRVQPGMLTSAPLNTAPDGMIVIVENATHQNQTLYLRKDGAWEKLATLDESELNWSRAGNTVNDATDFLGSRNNASVIFKANDAEAMRIAANGNIGIGTNAPTAKLDVLGNGQITGDLLVSGIIAASTGQFSGAVSSNSLTVANGVTFSNLATSSTLVDVLVIDPATGAVNRRQISSAAFNNAISSLNGSQEATQSFAVGNAGTDFNVATLLGVHTFNIPTAGTGITRGLLTETDWNKLQASQKQVIAAAFSATPDAKGITIGGTDNNEITLHAADASNPGAVSVTTQTFAGEKTFQDKVTAADGIDVTGVTNLNGAANLNGTATVDGLLTLNTVNATAVTGPYNVLIQNASNVIEKRLIDISALENGVQRISDGTNNTVGPDVTFATTTNNTDFGITVDGATKTVSFNLPDASGVAGSEARGAVSTGAQSFAGAKSFANDVNIGATTTGNSTLQVTGSMSLAIKTVNTNGYAITDKDNTILVDASATALTVNLPAAVEGRIYTIKKIGNGGIDREVTIAPNGSAQVEGGANYTIYNDWTFVTLQSDGTNWYIIRK</sequence>
<accession>A0A512RSZ8</accession>
<dbReference type="EMBL" id="BKAU01000009">
    <property type="protein sequence ID" value="GEP98802.1"/>
    <property type="molecule type" value="Genomic_DNA"/>
</dbReference>
<dbReference type="RefSeq" id="WP_146867429.1">
    <property type="nucleotide sequence ID" value="NZ_BKAU01000009.1"/>
</dbReference>
<reference evidence="2 3" key="1">
    <citation type="submission" date="2019-07" db="EMBL/GenBank/DDBJ databases">
        <title>Whole genome shotgun sequence of Chitinophaga cymbidii NBRC 109752.</title>
        <authorList>
            <person name="Hosoyama A."/>
            <person name="Uohara A."/>
            <person name="Ohji S."/>
            <person name="Ichikawa N."/>
        </authorList>
    </citation>
    <scope>NUCLEOTIDE SEQUENCE [LARGE SCALE GENOMIC DNA]</scope>
    <source>
        <strain evidence="2 3">NBRC 109752</strain>
    </source>
</reference>
<keyword evidence="1" id="KW-0732">Signal</keyword>
<feature type="signal peptide" evidence="1">
    <location>
        <begin position="1"/>
        <end position="20"/>
    </location>
</feature>
<gene>
    <name evidence="2" type="ORF">CCY01nite_50620</name>
</gene>
<name>A0A512RSZ8_9BACT</name>
<proteinExistence type="predicted"/>
<organism evidence="2 3">
    <name type="scientific">Chitinophaga cymbidii</name>
    <dbReference type="NCBI Taxonomy" id="1096750"/>
    <lineage>
        <taxon>Bacteria</taxon>
        <taxon>Pseudomonadati</taxon>
        <taxon>Bacteroidota</taxon>
        <taxon>Chitinophagia</taxon>
        <taxon>Chitinophagales</taxon>
        <taxon>Chitinophagaceae</taxon>
        <taxon>Chitinophaga</taxon>
    </lineage>
</organism>
<dbReference type="AlphaFoldDB" id="A0A512RSZ8"/>
<dbReference type="Proteomes" id="UP000321436">
    <property type="component" value="Unassembled WGS sequence"/>
</dbReference>
<dbReference type="OrthoDB" id="657052at2"/>
<feature type="chain" id="PRO_5021816507" evidence="1">
    <location>
        <begin position="21"/>
        <end position="610"/>
    </location>
</feature>
<evidence type="ECO:0000256" key="1">
    <source>
        <dbReference type="SAM" id="SignalP"/>
    </source>
</evidence>
<comment type="caution">
    <text evidence="2">The sequence shown here is derived from an EMBL/GenBank/DDBJ whole genome shotgun (WGS) entry which is preliminary data.</text>
</comment>
<evidence type="ECO:0000313" key="3">
    <source>
        <dbReference type="Proteomes" id="UP000321436"/>
    </source>
</evidence>
<protein>
    <submittedName>
        <fullName evidence="2">Uncharacterized protein</fullName>
    </submittedName>
</protein>
<keyword evidence="3" id="KW-1185">Reference proteome</keyword>
<evidence type="ECO:0000313" key="2">
    <source>
        <dbReference type="EMBL" id="GEP98802.1"/>
    </source>
</evidence>